<feature type="region of interest" description="Disordered" evidence="1">
    <location>
        <begin position="1"/>
        <end position="25"/>
    </location>
</feature>
<reference evidence="3" key="1">
    <citation type="submission" date="2024-06" db="UniProtKB">
        <authorList>
            <consortium name="RefSeq"/>
        </authorList>
    </citation>
    <scope>NUCLEOTIDE SEQUENCE [LARGE SCALE GENOMIC DNA]</scope>
    <source>
        <strain evidence="3">J_2021</strain>
    </source>
</reference>
<evidence type="ECO:0000313" key="3">
    <source>
        <dbReference type="Proteomes" id="UP000186698"/>
    </source>
</evidence>
<gene>
    <name evidence="4" type="primary">LOC121400629</name>
</gene>
<evidence type="ECO:0000259" key="2">
    <source>
        <dbReference type="Pfam" id="PF11560"/>
    </source>
</evidence>
<feature type="region of interest" description="Disordered" evidence="1">
    <location>
        <begin position="113"/>
        <end position="136"/>
    </location>
</feature>
<dbReference type="Gene3D" id="1.10.287.3160">
    <property type="match status" value="1"/>
</dbReference>
<accession>A0A8J1MEA2</accession>
<dbReference type="Proteomes" id="UP000186698">
    <property type="component" value="Chromosome 2S"/>
</dbReference>
<feature type="compositionally biased region" description="Polar residues" evidence="1">
    <location>
        <begin position="425"/>
        <end position="445"/>
    </location>
</feature>
<dbReference type="InterPro" id="IPR021623">
    <property type="entry name" value="LAP2alpha_C"/>
</dbReference>
<feature type="domain" description="Lamina-associated polypeptide 2 alpha C-terminal" evidence="2">
    <location>
        <begin position="163"/>
        <end position="378"/>
    </location>
</feature>
<organism evidence="3 4">
    <name type="scientific">Xenopus laevis</name>
    <name type="common">African clawed frog</name>
    <dbReference type="NCBI Taxonomy" id="8355"/>
    <lineage>
        <taxon>Eukaryota</taxon>
        <taxon>Metazoa</taxon>
        <taxon>Chordata</taxon>
        <taxon>Craniata</taxon>
        <taxon>Vertebrata</taxon>
        <taxon>Euteleostomi</taxon>
        <taxon>Amphibia</taxon>
        <taxon>Batrachia</taxon>
        <taxon>Anura</taxon>
        <taxon>Pipoidea</taxon>
        <taxon>Pipidae</taxon>
        <taxon>Xenopodinae</taxon>
        <taxon>Xenopus</taxon>
        <taxon>Xenopus</taxon>
    </lineage>
</organism>
<name>A0A8J1MEA2_XENLA</name>
<keyword evidence="3" id="KW-1185">Reference proteome</keyword>
<feature type="region of interest" description="Disordered" evidence="1">
    <location>
        <begin position="382"/>
        <end position="445"/>
    </location>
</feature>
<evidence type="ECO:0000313" key="4">
    <source>
        <dbReference type="RefSeq" id="XP_041440039.1"/>
    </source>
</evidence>
<reference evidence="4" key="2">
    <citation type="submission" date="2025-08" db="UniProtKB">
        <authorList>
            <consortium name="RefSeq"/>
        </authorList>
    </citation>
    <scope>IDENTIFICATION</scope>
    <source>
        <strain evidence="4">J_2021</strain>
        <tissue evidence="4">Erythrocytes</tissue>
    </source>
</reference>
<dbReference type="GeneID" id="121400629"/>
<evidence type="ECO:0000256" key="1">
    <source>
        <dbReference type="SAM" id="MobiDB-lite"/>
    </source>
</evidence>
<proteinExistence type="predicted"/>
<protein>
    <submittedName>
        <fullName evidence="4">Lamina-associated polypeptide 2-like</fullName>
    </submittedName>
</protein>
<dbReference type="Pfam" id="PF11560">
    <property type="entry name" value="LAP2alpha"/>
    <property type="match status" value="1"/>
</dbReference>
<dbReference type="RefSeq" id="XP_041440039.1">
    <property type="nucleotide sequence ID" value="XM_041584105.1"/>
</dbReference>
<dbReference type="AlphaFoldDB" id="A0A8J1MEA2"/>
<sequence>MSSRRSHSGSRGSSPSGQRKKTRRQCASCQESAMPDKRLCEKCFSDASGIAPTQFTEFMSWMKNTFNQSMANMVSQVTDNVMRNLDGGSSLGQIAHNPVEQTETQGDTLDRINLPETESEGELSDMESEEEGESEFNTDMIESLVKAVRKTLDLEDKIQNPEKQDKMFKKVSKKNHLFPIHEVIQSTIVGEWEFPDKKQILSRRFKKMFPFATEDTKTWDTPPKVDAAITRVARRTTLPVDEGVSLKDTMERRQDGALKRAYMTGGALCKASVATTSVMRANKIWIQELESAIKSGTEREKLLEMIQDIKMANEYASEASMDSIKLAGKSMGLSVVARRSLWLRHWNADSQSKHNLCSLPFKGNHLFGPELDQIISKASAGKSSFLPQERRDRRFQNKNPRNSLKDAKQYKPGKPFSRQWRPKNQFFSSKRNDQKTPWNNTDKKA</sequence>
<feature type="compositionally biased region" description="Acidic residues" evidence="1">
    <location>
        <begin position="117"/>
        <end position="136"/>
    </location>
</feature>
<dbReference type="KEGG" id="xla:121400629"/>